<accession>A0A7R9KJ56</accession>
<keyword evidence="2" id="KW-1185">Reference proteome</keyword>
<name>A0A7R9KJ56_9ACAR</name>
<evidence type="ECO:0000313" key="1">
    <source>
        <dbReference type="EMBL" id="CAD7623797.1"/>
    </source>
</evidence>
<reference evidence="1" key="1">
    <citation type="submission" date="2020-11" db="EMBL/GenBank/DDBJ databases">
        <authorList>
            <person name="Tran Van P."/>
        </authorList>
    </citation>
    <scope>NUCLEOTIDE SEQUENCE</scope>
</reference>
<sequence length="111" mass="12623">MRVVNRKYLPFTALAADEPKKRNNLEPDLLAADQSEKLQRCLTTRDLVSLGVGSCVGTGMYLVYDPSVRTDAHSHHNIVHSFPLLLANRLSHYNFCNNYKSNMRLMFVPNT</sequence>
<dbReference type="AlphaFoldDB" id="A0A7R9KJ56"/>
<protein>
    <submittedName>
        <fullName evidence="1">Uncharacterized protein</fullName>
    </submittedName>
</protein>
<organism evidence="1">
    <name type="scientific">Medioppia subpectinata</name>
    <dbReference type="NCBI Taxonomy" id="1979941"/>
    <lineage>
        <taxon>Eukaryota</taxon>
        <taxon>Metazoa</taxon>
        <taxon>Ecdysozoa</taxon>
        <taxon>Arthropoda</taxon>
        <taxon>Chelicerata</taxon>
        <taxon>Arachnida</taxon>
        <taxon>Acari</taxon>
        <taxon>Acariformes</taxon>
        <taxon>Sarcoptiformes</taxon>
        <taxon>Oribatida</taxon>
        <taxon>Brachypylina</taxon>
        <taxon>Oppioidea</taxon>
        <taxon>Oppiidae</taxon>
        <taxon>Medioppia</taxon>
    </lineage>
</organism>
<evidence type="ECO:0000313" key="2">
    <source>
        <dbReference type="Proteomes" id="UP000759131"/>
    </source>
</evidence>
<dbReference type="EMBL" id="OC856467">
    <property type="protein sequence ID" value="CAD7623797.1"/>
    <property type="molecule type" value="Genomic_DNA"/>
</dbReference>
<dbReference type="EMBL" id="CAJPIZ010001892">
    <property type="protein sequence ID" value="CAG2104227.1"/>
    <property type="molecule type" value="Genomic_DNA"/>
</dbReference>
<proteinExistence type="predicted"/>
<dbReference type="Proteomes" id="UP000759131">
    <property type="component" value="Unassembled WGS sequence"/>
</dbReference>
<dbReference type="OrthoDB" id="3900342at2759"/>
<gene>
    <name evidence="1" type="ORF">OSB1V03_LOCUS4247</name>
</gene>